<proteinExistence type="predicted"/>
<sequence>MMMTAPFVFSRVISGEKLRTQGGVCNAIHVFIQTNPFREQDPQYGGSIVIPLPNASADTRLLERAALFGLKKIYRGGFAYKKAASC</sequence>
<dbReference type="GO" id="GO:0003684">
    <property type="term" value="F:damaged DNA binding"/>
    <property type="evidence" value="ECO:0007669"/>
    <property type="project" value="InterPro"/>
</dbReference>
<evidence type="ECO:0000313" key="2">
    <source>
        <dbReference type="EMBL" id="SFU71260.1"/>
    </source>
</evidence>
<dbReference type="EMBL" id="FPBZ01000018">
    <property type="protein sequence ID" value="SFU71260.1"/>
    <property type="molecule type" value="Genomic_DNA"/>
</dbReference>
<gene>
    <name evidence="2" type="ORF">SAMN05216417_11850</name>
</gene>
<dbReference type="GO" id="GO:0006281">
    <property type="term" value="P:DNA repair"/>
    <property type="evidence" value="ECO:0007669"/>
    <property type="project" value="InterPro"/>
</dbReference>
<organism evidence="2 3">
    <name type="scientific">Nitrosospira multiformis</name>
    <dbReference type="NCBI Taxonomy" id="1231"/>
    <lineage>
        <taxon>Bacteria</taxon>
        <taxon>Pseudomonadati</taxon>
        <taxon>Pseudomonadota</taxon>
        <taxon>Betaproteobacteria</taxon>
        <taxon>Nitrosomonadales</taxon>
        <taxon>Nitrosomonadaceae</taxon>
        <taxon>Nitrosospira</taxon>
    </lineage>
</organism>
<accession>A0A1I7IEI8</accession>
<dbReference type="AlphaFoldDB" id="A0A1I7IEI8"/>
<dbReference type="RefSeq" id="WP_177219772.1">
    <property type="nucleotide sequence ID" value="NZ_FPBZ01000018.1"/>
</dbReference>
<reference evidence="3" key="1">
    <citation type="submission" date="2016-10" db="EMBL/GenBank/DDBJ databases">
        <authorList>
            <person name="Varghese N."/>
            <person name="Submissions S."/>
        </authorList>
    </citation>
    <scope>NUCLEOTIDE SEQUENCE [LARGE SCALE GENOMIC DNA]</scope>
    <source>
        <strain evidence="3">Nl14</strain>
    </source>
</reference>
<feature type="domain" description="DNA polymerase Y-family little finger" evidence="1">
    <location>
        <begin position="15"/>
        <end position="82"/>
    </location>
</feature>
<dbReference type="InterPro" id="IPR017961">
    <property type="entry name" value="DNA_pol_Y-fam_little_finger"/>
</dbReference>
<name>A0A1I7IEI8_9PROT</name>
<evidence type="ECO:0000313" key="3">
    <source>
        <dbReference type="Proteomes" id="UP000182649"/>
    </source>
</evidence>
<dbReference type="Pfam" id="PF11799">
    <property type="entry name" value="IMS_C"/>
    <property type="match status" value="1"/>
</dbReference>
<evidence type="ECO:0000259" key="1">
    <source>
        <dbReference type="Pfam" id="PF11799"/>
    </source>
</evidence>
<dbReference type="Proteomes" id="UP000182649">
    <property type="component" value="Unassembled WGS sequence"/>
</dbReference>
<protein>
    <submittedName>
        <fullName evidence="2">DNA polymerase V</fullName>
    </submittedName>
</protein>